<feature type="binding site" evidence="10">
    <location>
        <begin position="354"/>
        <end position="355"/>
    </location>
    <ligand>
        <name>ATP</name>
        <dbReference type="ChEBI" id="CHEBI:30616"/>
    </ligand>
</feature>
<dbReference type="RefSeq" id="WP_006308496.1">
    <property type="nucleotide sequence ID" value="NZ_JH601133.1"/>
</dbReference>
<feature type="binding site" evidence="10">
    <location>
        <position position="99"/>
    </location>
    <ligand>
        <name>L-glutamine</name>
        <dbReference type="ChEBI" id="CHEBI:58359"/>
    </ligand>
</feature>
<dbReference type="GO" id="GO:0006529">
    <property type="term" value="P:asparagine biosynthetic process"/>
    <property type="evidence" value="ECO:0007669"/>
    <property type="project" value="UniProtKB-KW"/>
</dbReference>
<feature type="binding site" evidence="10">
    <location>
        <position position="281"/>
    </location>
    <ligand>
        <name>ATP</name>
        <dbReference type="ChEBI" id="CHEBI:30616"/>
    </ligand>
</feature>
<dbReference type="GO" id="GO:0005829">
    <property type="term" value="C:cytosol"/>
    <property type="evidence" value="ECO:0007669"/>
    <property type="project" value="TreeGrafter"/>
</dbReference>
<evidence type="ECO:0000256" key="3">
    <source>
        <dbReference type="ARBA" id="ARBA00012737"/>
    </source>
</evidence>
<dbReference type="PANTHER" id="PTHR43284">
    <property type="entry name" value="ASPARAGINE SYNTHETASE (GLUTAMINE-HYDROLYZING)"/>
    <property type="match status" value="1"/>
</dbReference>
<name>H3NI62_9LACT</name>
<dbReference type="Gene3D" id="3.40.50.620">
    <property type="entry name" value="HUPs"/>
    <property type="match status" value="2"/>
</dbReference>
<proteinExistence type="inferred from homology"/>
<dbReference type="GO" id="GO:0005524">
    <property type="term" value="F:ATP binding"/>
    <property type="evidence" value="ECO:0007669"/>
    <property type="project" value="UniProtKB-KW"/>
</dbReference>
<comment type="pathway">
    <text evidence="1">Amino-acid biosynthesis; L-asparagine biosynthesis; L-asparagine from L-aspartate (L-Gln route): step 1/1.</text>
</comment>
<dbReference type="CDD" id="cd00712">
    <property type="entry name" value="AsnB"/>
    <property type="match status" value="1"/>
</dbReference>
<dbReference type="InterPro" id="IPR017932">
    <property type="entry name" value="GATase_2_dom"/>
</dbReference>
<evidence type="ECO:0000256" key="9">
    <source>
        <dbReference type="PIRSR" id="PIRSR001589-1"/>
    </source>
</evidence>
<dbReference type="GO" id="GO:0004066">
    <property type="term" value="F:asparagine synthase (glutamine-hydrolyzing) activity"/>
    <property type="evidence" value="ECO:0007669"/>
    <property type="project" value="UniProtKB-EC"/>
</dbReference>
<keyword evidence="4 10" id="KW-0547">Nucleotide-binding</keyword>
<protein>
    <recommendedName>
        <fullName evidence="3">asparagine synthase (glutamine-hydrolyzing)</fullName>
        <ecNumber evidence="3">6.3.5.4</ecNumber>
    </recommendedName>
</protein>
<comment type="caution">
    <text evidence="13">The sequence shown here is derived from an EMBL/GenBank/DDBJ whole genome shotgun (WGS) entry which is preliminary data.</text>
</comment>
<organism evidence="13 14">
    <name type="scientific">Facklamia languida CCUG 37842</name>
    <dbReference type="NCBI Taxonomy" id="883113"/>
    <lineage>
        <taxon>Bacteria</taxon>
        <taxon>Bacillati</taxon>
        <taxon>Bacillota</taxon>
        <taxon>Bacilli</taxon>
        <taxon>Lactobacillales</taxon>
        <taxon>Aerococcaceae</taxon>
        <taxon>Facklamia</taxon>
    </lineage>
</organism>
<dbReference type="InterPro" id="IPR029055">
    <property type="entry name" value="Ntn_hydrolases_N"/>
</dbReference>
<evidence type="ECO:0000259" key="12">
    <source>
        <dbReference type="PROSITE" id="PS51278"/>
    </source>
</evidence>
<dbReference type="HOGENOM" id="CLU_014658_3_1_9"/>
<dbReference type="SUPFAM" id="SSF56235">
    <property type="entry name" value="N-terminal nucleophile aminohydrolases (Ntn hydrolases)"/>
    <property type="match status" value="1"/>
</dbReference>
<evidence type="ECO:0000313" key="13">
    <source>
        <dbReference type="EMBL" id="EHR37861.1"/>
    </source>
</evidence>
<keyword evidence="6 9" id="KW-0061">Asparagine biosynthesis</keyword>
<dbReference type="AlphaFoldDB" id="H3NI62"/>
<dbReference type="Gene3D" id="3.60.20.10">
    <property type="entry name" value="Glutamine Phosphoribosylpyrophosphate, subunit 1, domain 1"/>
    <property type="match status" value="1"/>
</dbReference>
<dbReference type="PANTHER" id="PTHR43284:SF1">
    <property type="entry name" value="ASPARAGINE SYNTHETASE"/>
    <property type="match status" value="1"/>
</dbReference>
<dbReference type="EMBL" id="AGEG01000003">
    <property type="protein sequence ID" value="EHR37861.1"/>
    <property type="molecule type" value="Genomic_DNA"/>
</dbReference>
<dbReference type="InterPro" id="IPR001962">
    <property type="entry name" value="Asn_synthase"/>
</dbReference>
<keyword evidence="5 10" id="KW-0067">ATP-binding</keyword>
<sequence>MCGIVGFLDHRTREDKKPIIEEMMEAIIHRGPVSAGHYLDESIALGFRRLSIIDLAGGDQPLYNEDRSMVLTFNGEIYNYQELREDLLSKGHHFTTETDSEVLIHGYEEYGPNLLKKLRGMFAFVIWDQKKKELFGARDHFGIKPLYYTQMGNSFIYGSEIKALLRHPDFNKVLNKKALKPYLTFEYSGLKETFFKGVYRLEEGHYFVYREGDLEIQQYWDASPREEEMTLQEAVAAIEQAVEESVNAHKIADVEVGSFLSSGVDSSYVAALLKPDKTYSVGFGEHSYNESREAKMLADLLGIENRSLLLSGQQAFEEFPLIQYYLDEPDANPSLIPLYFLSELASRDVRVVMSGEGADELFGGYTNYGFNSNSRLILKIGEACRKLPEKMRHSLANLMDHLPNFKGKMHLHSTLKDPSKSFAGHSWVFDEDEADLYLNSDYQESIPVFDIVAEYYQKAQELSDLKKMEYVDLHHWMPKNILLKADRMSMAHSLEVRTPLLDIRMMELAERIPTKFQINEYNTKYAFRLAAERHLPKEWSQRPKLGFPVPIKDWLRDETYYQHIKETFSQDFVREFFNQDKILQLLEDNYQGRVKAQRKIWTLYTFLTWYDVYFLNDGRKPNKQKF</sequence>
<evidence type="ECO:0000256" key="11">
    <source>
        <dbReference type="PIRSR" id="PIRSR001589-3"/>
    </source>
</evidence>
<dbReference type="Pfam" id="PF00733">
    <property type="entry name" value="Asn_synthase"/>
    <property type="match status" value="1"/>
</dbReference>
<evidence type="ECO:0000256" key="4">
    <source>
        <dbReference type="ARBA" id="ARBA00022741"/>
    </source>
</evidence>
<evidence type="ECO:0000256" key="8">
    <source>
        <dbReference type="ARBA" id="ARBA00048741"/>
    </source>
</evidence>
<dbReference type="NCBIfam" id="TIGR01536">
    <property type="entry name" value="asn_synth_AEB"/>
    <property type="match status" value="1"/>
</dbReference>
<dbReference type="OrthoDB" id="9763290at2"/>
<dbReference type="STRING" id="883113.HMPREF9708_00490"/>
<evidence type="ECO:0000256" key="10">
    <source>
        <dbReference type="PIRSR" id="PIRSR001589-2"/>
    </source>
</evidence>
<dbReference type="CDD" id="cd01991">
    <property type="entry name" value="Asn_synthase_B_C"/>
    <property type="match status" value="1"/>
</dbReference>
<keyword evidence="9" id="KW-0028">Amino-acid biosynthesis</keyword>
<dbReference type="SUPFAM" id="SSF52402">
    <property type="entry name" value="Adenine nucleotide alpha hydrolases-like"/>
    <property type="match status" value="1"/>
</dbReference>
<comment type="catalytic activity">
    <reaction evidence="8">
        <text>L-aspartate + L-glutamine + ATP + H2O = L-asparagine + L-glutamate + AMP + diphosphate + H(+)</text>
        <dbReference type="Rhea" id="RHEA:12228"/>
        <dbReference type="ChEBI" id="CHEBI:15377"/>
        <dbReference type="ChEBI" id="CHEBI:15378"/>
        <dbReference type="ChEBI" id="CHEBI:29985"/>
        <dbReference type="ChEBI" id="CHEBI:29991"/>
        <dbReference type="ChEBI" id="CHEBI:30616"/>
        <dbReference type="ChEBI" id="CHEBI:33019"/>
        <dbReference type="ChEBI" id="CHEBI:58048"/>
        <dbReference type="ChEBI" id="CHEBI:58359"/>
        <dbReference type="ChEBI" id="CHEBI:456215"/>
        <dbReference type="EC" id="6.3.5.4"/>
    </reaction>
</comment>
<dbReference type="PATRIC" id="fig|883113.3.peg.492"/>
<evidence type="ECO:0000256" key="6">
    <source>
        <dbReference type="ARBA" id="ARBA00022888"/>
    </source>
</evidence>
<dbReference type="InterPro" id="IPR051786">
    <property type="entry name" value="ASN_synthetase/amidase"/>
</dbReference>
<gene>
    <name evidence="13" type="ORF">HMPREF9708_00490</name>
</gene>
<feature type="domain" description="Glutamine amidotransferase type-2" evidence="12">
    <location>
        <begin position="2"/>
        <end position="212"/>
    </location>
</feature>
<keyword evidence="14" id="KW-1185">Reference proteome</keyword>
<comment type="similarity">
    <text evidence="2">Belongs to the asparagine synthetase family.</text>
</comment>
<dbReference type="InterPro" id="IPR006426">
    <property type="entry name" value="Asn_synth_AEB"/>
</dbReference>
<evidence type="ECO:0000256" key="5">
    <source>
        <dbReference type="ARBA" id="ARBA00022840"/>
    </source>
</evidence>
<feature type="active site" description="For GATase activity" evidence="9">
    <location>
        <position position="2"/>
    </location>
</feature>
<dbReference type="EC" id="6.3.5.4" evidence="3"/>
<evidence type="ECO:0000313" key="14">
    <source>
        <dbReference type="Proteomes" id="UP000006190"/>
    </source>
</evidence>
<dbReference type="InterPro" id="IPR033738">
    <property type="entry name" value="AsnB_N"/>
</dbReference>
<feature type="site" description="Important for beta-aspartyl-AMP intermediate formation" evidence="11">
    <location>
        <position position="356"/>
    </location>
</feature>
<reference evidence="13 14" key="1">
    <citation type="submission" date="2012-01" db="EMBL/GenBank/DDBJ databases">
        <title>The Genome Sequence of Facklamia languida CCUG 37842.</title>
        <authorList>
            <consortium name="The Broad Institute Genome Sequencing Platform"/>
            <person name="Earl A."/>
            <person name="Ward D."/>
            <person name="Feldgarden M."/>
            <person name="Gevers D."/>
            <person name="Huys G."/>
            <person name="Young S.K."/>
            <person name="Zeng Q."/>
            <person name="Gargeya S."/>
            <person name="Fitzgerald M."/>
            <person name="Haas B."/>
            <person name="Abouelleil A."/>
            <person name="Alvarado L."/>
            <person name="Arachchi H.M."/>
            <person name="Berlin A."/>
            <person name="Chapman S.B."/>
            <person name="Gearin G."/>
            <person name="Goldberg J."/>
            <person name="Griggs A."/>
            <person name="Gujja S."/>
            <person name="Hansen M."/>
            <person name="Heiman D."/>
            <person name="Howarth C."/>
            <person name="Larimer J."/>
            <person name="Lui A."/>
            <person name="MacDonald P.J.P."/>
            <person name="McCowen C."/>
            <person name="Montmayeur A."/>
            <person name="Murphy C."/>
            <person name="Neiman D."/>
            <person name="Pearson M."/>
            <person name="Priest M."/>
            <person name="Roberts A."/>
            <person name="Saif S."/>
            <person name="Shea T."/>
            <person name="Sisk P."/>
            <person name="Stolte C."/>
            <person name="Sykes S."/>
            <person name="Wortman J."/>
            <person name="Nusbaum C."/>
            <person name="Birren B."/>
        </authorList>
    </citation>
    <scope>NUCLEOTIDE SEQUENCE [LARGE SCALE GENOMIC DNA]</scope>
    <source>
        <strain evidence="13 14">CCUG 37842</strain>
    </source>
</reference>
<accession>H3NI62</accession>
<dbReference type="PIRSF" id="PIRSF001589">
    <property type="entry name" value="Asn_synthetase_glu-h"/>
    <property type="match status" value="1"/>
</dbReference>
<keyword evidence="7 9" id="KW-0315">Glutamine amidotransferase</keyword>
<dbReference type="PROSITE" id="PS51278">
    <property type="entry name" value="GATASE_TYPE_2"/>
    <property type="match status" value="1"/>
</dbReference>
<evidence type="ECO:0000256" key="1">
    <source>
        <dbReference type="ARBA" id="ARBA00005187"/>
    </source>
</evidence>
<evidence type="ECO:0000256" key="2">
    <source>
        <dbReference type="ARBA" id="ARBA00005752"/>
    </source>
</evidence>
<dbReference type="InterPro" id="IPR014729">
    <property type="entry name" value="Rossmann-like_a/b/a_fold"/>
</dbReference>
<dbReference type="Proteomes" id="UP000006190">
    <property type="component" value="Unassembled WGS sequence"/>
</dbReference>
<dbReference type="Pfam" id="PF13537">
    <property type="entry name" value="GATase_7"/>
    <property type="match status" value="1"/>
</dbReference>
<dbReference type="eggNOG" id="COG0367">
    <property type="taxonomic scope" value="Bacteria"/>
</dbReference>
<evidence type="ECO:0000256" key="7">
    <source>
        <dbReference type="ARBA" id="ARBA00022962"/>
    </source>
</evidence>